<dbReference type="NCBIfam" id="NF033429">
    <property type="entry name" value="ImuA_translesion"/>
    <property type="match status" value="1"/>
</dbReference>
<gene>
    <name evidence="1" type="ORF">DES47_104303</name>
</gene>
<dbReference type="InterPro" id="IPR047610">
    <property type="entry name" value="ImuA_translesion"/>
</dbReference>
<dbReference type="AlphaFoldDB" id="A0A4R6QLI0"/>
<accession>A0A4R6QLI0</accession>
<proteinExistence type="predicted"/>
<organism evidence="1 2">
    <name type="scientific">Roseateles toxinivorans</name>
    <dbReference type="NCBI Taxonomy" id="270368"/>
    <lineage>
        <taxon>Bacteria</taxon>
        <taxon>Pseudomonadati</taxon>
        <taxon>Pseudomonadota</taxon>
        <taxon>Betaproteobacteria</taxon>
        <taxon>Burkholderiales</taxon>
        <taxon>Sphaerotilaceae</taxon>
        <taxon>Roseateles</taxon>
    </lineage>
</organism>
<evidence type="ECO:0000313" key="2">
    <source>
        <dbReference type="Proteomes" id="UP000295361"/>
    </source>
</evidence>
<dbReference type="EMBL" id="SNXS01000004">
    <property type="protein sequence ID" value="TDP64019.1"/>
    <property type="molecule type" value="Genomic_DNA"/>
</dbReference>
<dbReference type="Gene3D" id="3.40.50.300">
    <property type="entry name" value="P-loop containing nucleotide triphosphate hydrolases"/>
    <property type="match status" value="1"/>
</dbReference>
<keyword evidence="2" id="KW-1185">Reference proteome</keyword>
<sequence>MPAVPAQLAFGVAANPPPLPAGLLHGPVPGRDLQELHPGLWRAHQLTRASGVAWPSGFAALDAQLPGGGWPQGVLSELLLAQAGIGELRLLAPTLAAVAAGGKLLMLFDPPARLSARALDGLGLRAQQLLIIPGQLRASADLLWALEQTLKSGHAGAVLAWLPERLHADALRRLQLAAAQHEGPAFLLREWTAQQRPSPAPLRLSLRAGGPDCLAVQVLKRRGPRLAEALLLELPPVLLPQQRARALAPRQRGVLAPASTALPEAVSGAVSGAA</sequence>
<dbReference type="Proteomes" id="UP000295361">
    <property type="component" value="Unassembled WGS sequence"/>
</dbReference>
<dbReference type="InParanoid" id="A0A4R6QLI0"/>
<evidence type="ECO:0000313" key="1">
    <source>
        <dbReference type="EMBL" id="TDP64019.1"/>
    </source>
</evidence>
<name>A0A4R6QLI0_9BURK</name>
<dbReference type="InterPro" id="IPR027417">
    <property type="entry name" value="P-loop_NTPase"/>
</dbReference>
<dbReference type="SUPFAM" id="SSF52540">
    <property type="entry name" value="P-loop containing nucleoside triphosphate hydrolases"/>
    <property type="match status" value="1"/>
</dbReference>
<reference evidence="1 2" key="1">
    <citation type="submission" date="2019-03" db="EMBL/GenBank/DDBJ databases">
        <title>Genomic Encyclopedia of Type Strains, Phase IV (KMG-IV): sequencing the most valuable type-strain genomes for metagenomic binning, comparative biology and taxonomic classification.</title>
        <authorList>
            <person name="Goeker M."/>
        </authorList>
    </citation>
    <scope>NUCLEOTIDE SEQUENCE [LARGE SCALE GENOMIC DNA]</scope>
    <source>
        <strain evidence="1 2">DSM 16998</strain>
    </source>
</reference>
<comment type="caution">
    <text evidence="1">The sequence shown here is derived from an EMBL/GenBank/DDBJ whole genome shotgun (WGS) entry which is preliminary data.</text>
</comment>
<protein>
    <submittedName>
        <fullName evidence="1">Protein ImuA</fullName>
    </submittedName>
</protein>